<comment type="subcellular location">
    <subcellularLocation>
        <location evidence="1">Membrane</location>
    </subcellularLocation>
</comment>
<evidence type="ECO:0000256" key="1">
    <source>
        <dbReference type="ARBA" id="ARBA00004370"/>
    </source>
</evidence>
<evidence type="ECO:0000313" key="7">
    <source>
        <dbReference type="EMBL" id="RZD16402.1"/>
    </source>
</evidence>
<keyword evidence="4 5" id="KW-0472">Membrane</keyword>
<feature type="transmembrane region" description="Helical" evidence="5">
    <location>
        <begin position="79"/>
        <end position="99"/>
    </location>
</feature>
<name>A0A519BGL6_ACIG2</name>
<feature type="transmembrane region" description="Helical" evidence="5">
    <location>
        <begin position="132"/>
        <end position="152"/>
    </location>
</feature>
<keyword evidence="2 5" id="KW-0812">Transmembrane</keyword>
<evidence type="ECO:0000256" key="2">
    <source>
        <dbReference type="ARBA" id="ARBA00022692"/>
    </source>
</evidence>
<dbReference type="Proteomes" id="UP000316562">
    <property type="component" value="Unassembled WGS sequence"/>
</dbReference>
<feature type="transmembrane region" description="Helical" evidence="5">
    <location>
        <begin position="6"/>
        <end position="33"/>
    </location>
</feature>
<accession>A0A519BGL6</accession>
<evidence type="ECO:0000259" key="6">
    <source>
        <dbReference type="Pfam" id="PF13664"/>
    </source>
</evidence>
<feature type="transmembrane region" description="Helical" evidence="5">
    <location>
        <begin position="53"/>
        <end position="73"/>
    </location>
</feature>
<evidence type="ECO:0000256" key="4">
    <source>
        <dbReference type="ARBA" id="ARBA00023136"/>
    </source>
</evidence>
<dbReference type="GO" id="GO:0016020">
    <property type="term" value="C:membrane"/>
    <property type="evidence" value="ECO:0007669"/>
    <property type="project" value="UniProtKB-SubCell"/>
</dbReference>
<evidence type="ECO:0000313" key="8">
    <source>
        <dbReference type="Proteomes" id="UP000316562"/>
    </source>
</evidence>
<dbReference type="Pfam" id="PF13664">
    <property type="entry name" value="DUF4149"/>
    <property type="match status" value="1"/>
</dbReference>
<reference evidence="7 8" key="1">
    <citation type="journal article" date="2019" name="ISME J.">
        <title>Insights into ecological role of a new deltaproteobacterial order Candidatus Acidulodesulfobacterales by metagenomics and metatranscriptomics.</title>
        <authorList>
            <person name="Tan S."/>
            <person name="Liu J."/>
            <person name="Fang Y."/>
            <person name="Hedlund B.P."/>
            <person name="Lian Z.H."/>
            <person name="Huang L.Y."/>
            <person name="Li J.T."/>
            <person name="Huang L.N."/>
            <person name="Li W.J."/>
            <person name="Jiang H.C."/>
            <person name="Dong H.L."/>
            <person name="Shu W.S."/>
        </authorList>
    </citation>
    <scope>NUCLEOTIDE SEQUENCE [LARGE SCALE GENOMIC DNA]</scope>
    <source>
        <strain evidence="7">AP2</strain>
    </source>
</reference>
<keyword evidence="3 5" id="KW-1133">Transmembrane helix</keyword>
<protein>
    <submittedName>
        <fullName evidence="7">DUF4149 domain-containing protein</fullName>
    </submittedName>
</protein>
<dbReference type="InterPro" id="IPR025423">
    <property type="entry name" value="TMEM205-like"/>
</dbReference>
<feature type="domain" description="TMEM205-like" evidence="6">
    <location>
        <begin position="13"/>
        <end position="110"/>
    </location>
</feature>
<dbReference type="AlphaFoldDB" id="A0A519BGL6"/>
<comment type="caution">
    <text evidence="7">The sequence shown here is derived from an EMBL/GenBank/DDBJ whole genome shotgun (WGS) entry which is preliminary data.</text>
</comment>
<evidence type="ECO:0000256" key="5">
    <source>
        <dbReference type="SAM" id="Phobius"/>
    </source>
</evidence>
<evidence type="ECO:0000256" key="3">
    <source>
        <dbReference type="ARBA" id="ARBA00022989"/>
    </source>
</evidence>
<organism evidence="7 8">
    <name type="scientific">Acididesulfobacter guangdongensis</name>
    <dbReference type="NCBI Taxonomy" id="2597225"/>
    <lineage>
        <taxon>Bacteria</taxon>
        <taxon>Deltaproteobacteria</taxon>
        <taxon>Candidatus Acidulodesulfobacterales</taxon>
        <taxon>Candidatus Acididesulfobacter</taxon>
    </lineage>
</organism>
<proteinExistence type="predicted"/>
<gene>
    <name evidence="7" type="ORF">EVJ46_05080</name>
</gene>
<dbReference type="EMBL" id="SGBC01000002">
    <property type="protein sequence ID" value="RZD16402.1"/>
    <property type="molecule type" value="Genomic_DNA"/>
</dbReference>
<sequence length="154" mass="17798">MLITILLYIYLICLSAFFGSSIFIGYFTAPFIFKTIKSRDEAGNIVGSLLHKFSVLGFIILPIMILSGYFLYINGYSNIFILLEPFVILILTIFSENFISKKMNSLKKQMISITVTAKDDPRRKEFNALHKWSVKLFVVNELLCLPLFYIIFIR</sequence>